<keyword evidence="3" id="KW-1185">Reference proteome</keyword>
<organism evidence="2 3">
    <name type="scientific">Amanita muscaria (strain Koide BX008)</name>
    <dbReference type="NCBI Taxonomy" id="946122"/>
    <lineage>
        <taxon>Eukaryota</taxon>
        <taxon>Fungi</taxon>
        <taxon>Dikarya</taxon>
        <taxon>Basidiomycota</taxon>
        <taxon>Agaricomycotina</taxon>
        <taxon>Agaricomycetes</taxon>
        <taxon>Agaricomycetidae</taxon>
        <taxon>Agaricales</taxon>
        <taxon>Pluteineae</taxon>
        <taxon>Amanitaceae</taxon>
        <taxon>Amanita</taxon>
    </lineage>
</organism>
<evidence type="ECO:0000256" key="1">
    <source>
        <dbReference type="SAM" id="MobiDB-lite"/>
    </source>
</evidence>
<dbReference type="HOGENOM" id="CLU_2526975_0_0_1"/>
<accession>A0A0C2RWQ8</accession>
<protein>
    <submittedName>
        <fullName evidence="2">Uncharacterized protein</fullName>
    </submittedName>
</protein>
<dbReference type="AlphaFoldDB" id="A0A0C2RWQ8"/>
<evidence type="ECO:0000313" key="3">
    <source>
        <dbReference type="Proteomes" id="UP000054549"/>
    </source>
</evidence>
<feature type="compositionally biased region" description="Basic and acidic residues" evidence="1">
    <location>
        <begin position="1"/>
        <end position="24"/>
    </location>
</feature>
<gene>
    <name evidence="2" type="ORF">M378DRAFT_174101</name>
</gene>
<proteinExistence type="predicted"/>
<evidence type="ECO:0000313" key="2">
    <source>
        <dbReference type="EMBL" id="KIL54740.1"/>
    </source>
</evidence>
<sequence length="89" mass="10132">MTAQLREKDKDNGGNDNNGEGKKEEEEEMEILDHEGVFSEEVYMGLKCVVYHAPGEYDFDGVLMDEERLVGLKLDGENRVESFKVLYIG</sequence>
<dbReference type="Proteomes" id="UP000054549">
    <property type="component" value="Unassembled WGS sequence"/>
</dbReference>
<reference evidence="2 3" key="1">
    <citation type="submission" date="2014-04" db="EMBL/GenBank/DDBJ databases">
        <title>Evolutionary Origins and Diversification of the Mycorrhizal Mutualists.</title>
        <authorList>
            <consortium name="DOE Joint Genome Institute"/>
            <consortium name="Mycorrhizal Genomics Consortium"/>
            <person name="Kohler A."/>
            <person name="Kuo A."/>
            <person name="Nagy L.G."/>
            <person name="Floudas D."/>
            <person name="Copeland A."/>
            <person name="Barry K.W."/>
            <person name="Cichocki N."/>
            <person name="Veneault-Fourrey C."/>
            <person name="LaButti K."/>
            <person name="Lindquist E.A."/>
            <person name="Lipzen A."/>
            <person name="Lundell T."/>
            <person name="Morin E."/>
            <person name="Murat C."/>
            <person name="Riley R."/>
            <person name="Ohm R."/>
            <person name="Sun H."/>
            <person name="Tunlid A."/>
            <person name="Henrissat B."/>
            <person name="Grigoriev I.V."/>
            <person name="Hibbett D.S."/>
            <person name="Martin F."/>
        </authorList>
    </citation>
    <scope>NUCLEOTIDE SEQUENCE [LARGE SCALE GENOMIC DNA]</scope>
    <source>
        <strain evidence="2 3">Koide BX008</strain>
    </source>
</reference>
<name>A0A0C2RWQ8_AMAMK</name>
<feature type="region of interest" description="Disordered" evidence="1">
    <location>
        <begin position="1"/>
        <end position="29"/>
    </location>
</feature>
<dbReference type="EMBL" id="KN818645">
    <property type="protein sequence ID" value="KIL54740.1"/>
    <property type="molecule type" value="Genomic_DNA"/>
</dbReference>
<dbReference type="InParanoid" id="A0A0C2RWQ8"/>